<feature type="non-terminal residue" evidence="3">
    <location>
        <position position="1"/>
    </location>
</feature>
<accession>A0A7D9KN44</accession>
<evidence type="ECO:0000313" key="3">
    <source>
        <dbReference type="EMBL" id="CAB4046021.1"/>
    </source>
</evidence>
<evidence type="ECO:0000313" key="4">
    <source>
        <dbReference type="Proteomes" id="UP001152795"/>
    </source>
</evidence>
<keyword evidence="4" id="KW-1185">Reference proteome</keyword>
<reference evidence="3" key="1">
    <citation type="submission" date="2020-04" db="EMBL/GenBank/DDBJ databases">
        <authorList>
            <person name="Alioto T."/>
            <person name="Alioto T."/>
            <person name="Gomez Garrido J."/>
        </authorList>
    </citation>
    <scope>NUCLEOTIDE SEQUENCE</scope>
    <source>
        <strain evidence="3">A484AB</strain>
    </source>
</reference>
<feature type="domain" description="DUF7041" evidence="2">
    <location>
        <begin position="33"/>
        <end position="113"/>
    </location>
</feature>
<name>A0A7D9KN44_PARCT</name>
<evidence type="ECO:0000259" key="2">
    <source>
        <dbReference type="Pfam" id="PF23055"/>
    </source>
</evidence>
<dbReference type="InterPro" id="IPR055469">
    <property type="entry name" value="DUF7041"/>
</dbReference>
<gene>
    <name evidence="3" type="ORF">PACLA_8A048398</name>
</gene>
<feature type="compositionally biased region" description="Basic and acidic residues" evidence="1">
    <location>
        <begin position="249"/>
        <end position="259"/>
    </location>
</feature>
<evidence type="ECO:0000256" key="1">
    <source>
        <dbReference type="SAM" id="MobiDB-lite"/>
    </source>
</evidence>
<protein>
    <recommendedName>
        <fullName evidence="2">DUF7041 domain-containing protein</fullName>
    </recommendedName>
</protein>
<dbReference type="AlphaFoldDB" id="A0A7D9KN44"/>
<organism evidence="3 4">
    <name type="scientific">Paramuricea clavata</name>
    <name type="common">Red gorgonian</name>
    <name type="synonym">Violescent sea-whip</name>
    <dbReference type="NCBI Taxonomy" id="317549"/>
    <lineage>
        <taxon>Eukaryota</taxon>
        <taxon>Metazoa</taxon>
        <taxon>Cnidaria</taxon>
        <taxon>Anthozoa</taxon>
        <taxon>Octocorallia</taxon>
        <taxon>Malacalcyonacea</taxon>
        <taxon>Plexauridae</taxon>
        <taxon>Paramuricea</taxon>
    </lineage>
</organism>
<feature type="region of interest" description="Disordered" evidence="1">
    <location>
        <begin position="249"/>
        <end position="274"/>
    </location>
</feature>
<proteinExistence type="predicted"/>
<comment type="caution">
    <text evidence="3">The sequence shown here is derived from an EMBL/GenBank/DDBJ whole genome shotgun (WGS) entry which is preliminary data.</text>
</comment>
<dbReference type="Proteomes" id="UP001152795">
    <property type="component" value="Unassembled WGS sequence"/>
</dbReference>
<dbReference type="Pfam" id="PF23055">
    <property type="entry name" value="DUF7041"/>
    <property type="match status" value="1"/>
</dbReference>
<sequence length="274" mass="31247">TDKLFVRLEAIAEDLKAPTPSPEHKTRLPKVDIRPFDESNPKVWFDQLMQQMRAAKILEEDTQFATLSRFLDGSQALFVSPVLESGNDKPFSMARDLLMNQFSLTKIQKIQQVMFIEKRGSEEKTAHLLSRINPLLENISVDDFRKFVLFSSLPDNVKHHVATDFESCSVVDFQRKCDVLLDVGQNKGTSQVVSAVWNTQKIERNKYKNKGKETKNVKSPRQCTFHLAYGEKSRSCKGPNCPSWNEKLKQMKFTEKTSGNEDGSSTKEPSTPRS</sequence>
<dbReference type="EMBL" id="CACRXK020044557">
    <property type="protein sequence ID" value="CAB4046021.1"/>
    <property type="molecule type" value="Genomic_DNA"/>
</dbReference>
<feature type="compositionally biased region" description="Polar residues" evidence="1">
    <location>
        <begin position="260"/>
        <end position="274"/>
    </location>
</feature>